<comment type="cofactor">
    <cofactor evidence="1">
        <name>FAD</name>
        <dbReference type="ChEBI" id="CHEBI:57692"/>
    </cofactor>
</comment>
<keyword evidence="4 6" id="KW-0560">Oxidoreductase</keyword>
<dbReference type="Gene3D" id="3.30.9.10">
    <property type="entry name" value="D-Amino Acid Oxidase, subunit A, domain 2"/>
    <property type="match status" value="1"/>
</dbReference>
<dbReference type="SUPFAM" id="SSF54373">
    <property type="entry name" value="FAD-linked reductases, C-terminal domain"/>
    <property type="match status" value="1"/>
</dbReference>
<evidence type="ECO:0000256" key="4">
    <source>
        <dbReference type="ARBA" id="ARBA00023002"/>
    </source>
</evidence>
<gene>
    <name evidence="6" type="ORF">ACFSW4_04475</name>
</gene>
<dbReference type="Gene3D" id="3.50.50.60">
    <property type="entry name" value="FAD/NAD(P)-binding domain"/>
    <property type="match status" value="1"/>
</dbReference>
<evidence type="ECO:0000313" key="7">
    <source>
        <dbReference type="Proteomes" id="UP001597452"/>
    </source>
</evidence>
<evidence type="ECO:0000256" key="3">
    <source>
        <dbReference type="ARBA" id="ARBA00022630"/>
    </source>
</evidence>
<dbReference type="PANTHER" id="PTHR13847:SF286">
    <property type="entry name" value="D-AMINO ACID DEHYDROGENASE"/>
    <property type="match status" value="1"/>
</dbReference>
<dbReference type="PANTHER" id="PTHR13847">
    <property type="entry name" value="SARCOSINE DEHYDROGENASE-RELATED"/>
    <property type="match status" value="1"/>
</dbReference>
<proteinExistence type="inferred from homology"/>
<evidence type="ECO:0000256" key="2">
    <source>
        <dbReference type="ARBA" id="ARBA00009410"/>
    </source>
</evidence>
<accession>A0ABW5Q8E9</accession>
<keyword evidence="7" id="KW-1185">Reference proteome</keyword>
<dbReference type="RefSeq" id="WP_377327714.1">
    <property type="nucleotide sequence ID" value="NZ_JBHUMZ010000013.1"/>
</dbReference>
<dbReference type="InterPro" id="IPR036188">
    <property type="entry name" value="FAD/NAD-bd_sf"/>
</dbReference>
<evidence type="ECO:0000313" key="6">
    <source>
        <dbReference type="EMBL" id="MFD2638122.1"/>
    </source>
</evidence>
<keyword evidence="3" id="KW-0285">Flavoprotein</keyword>
<dbReference type="SUPFAM" id="SSF51905">
    <property type="entry name" value="FAD/NAD(P)-binding domain"/>
    <property type="match status" value="1"/>
</dbReference>
<dbReference type="Pfam" id="PF01266">
    <property type="entry name" value="DAO"/>
    <property type="match status" value="1"/>
</dbReference>
<evidence type="ECO:0000259" key="5">
    <source>
        <dbReference type="Pfam" id="PF01266"/>
    </source>
</evidence>
<comment type="similarity">
    <text evidence="2">Belongs to the DadA oxidoreductase family.</text>
</comment>
<dbReference type="GO" id="GO:0016491">
    <property type="term" value="F:oxidoreductase activity"/>
    <property type="evidence" value="ECO:0007669"/>
    <property type="project" value="UniProtKB-KW"/>
</dbReference>
<evidence type="ECO:0000256" key="1">
    <source>
        <dbReference type="ARBA" id="ARBA00001974"/>
    </source>
</evidence>
<dbReference type="EC" id="1.-.-.-" evidence="6"/>
<dbReference type="Proteomes" id="UP001597452">
    <property type="component" value="Unassembled WGS sequence"/>
</dbReference>
<dbReference type="InterPro" id="IPR006076">
    <property type="entry name" value="FAD-dep_OxRdtase"/>
</dbReference>
<name>A0ABW5Q8E9_9BACI</name>
<dbReference type="EMBL" id="JBHUMZ010000013">
    <property type="protein sequence ID" value="MFD2638122.1"/>
    <property type="molecule type" value="Genomic_DNA"/>
</dbReference>
<comment type="caution">
    <text evidence="6">The sequence shown here is derived from an EMBL/GenBank/DDBJ whole genome shotgun (WGS) entry which is preliminary data.</text>
</comment>
<reference evidence="7" key="1">
    <citation type="journal article" date="2019" name="Int. J. Syst. Evol. Microbiol.">
        <title>The Global Catalogue of Microorganisms (GCM) 10K type strain sequencing project: providing services to taxonomists for standard genome sequencing and annotation.</title>
        <authorList>
            <consortium name="The Broad Institute Genomics Platform"/>
            <consortium name="The Broad Institute Genome Sequencing Center for Infectious Disease"/>
            <person name="Wu L."/>
            <person name="Ma J."/>
        </authorList>
    </citation>
    <scope>NUCLEOTIDE SEQUENCE [LARGE SCALE GENOMIC DNA]</scope>
    <source>
        <strain evidence="7">TISTR 1571</strain>
    </source>
</reference>
<organism evidence="6 7">
    <name type="scientific">Piscibacillus salipiscarius</name>
    <dbReference type="NCBI Taxonomy" id="299480"/>
    <lineage>
        <taxon>Bacteria</taxon>
        <taxon>Bacillati</taxon>
        <taxon>Bacillota</taxon>
        <taxon>Bacilli</taxon>
        <taxon>Bacillales</taxon>
        <taxon>Bacillaceae</taxon>
        <taxon>Piscibacillus</taxon>
    </lineage>
</organism>
<feature type="domain" description="FAD dependent oxidoreductase" evidence="5">
    <location>
        <begin position="3"/>
        <end position="350"/>
    </location>
</feature>
<sequence>MSVIVIGGGILGASAAYHLAKKGAEVTLVDRQDLGQATDAAAGIVCPWLSQRRNKAWYRMVKGGAKYYPELVNMLTEDGEADVGYKQVGTISLHTDQTKLEKMVERAKKRREDAPEIGDIKLLSPEEARSYFPLLSEDYGAVYVSGGARVDGRAMRDSLIRGAEKNGATVMRGSAQILTDGYYVIGAEVNGEKLLANQVIDTSGAWSKQLLQPLGLTFQVTHQRAQIIHLRYHHLETGGWPVVMPPNNSYLLTFDDNKIVVGATRTDEVEFDYRNTTAGIHEMLGKALEVAPGLDDSSVIETRVGFRPYTPGFLPVIGPVQQFNGLLVANGLGASGLTSGPYLGAELARLVLGVPTELQIEDYDVNQAIKEE</sequence>
<protein>
    <submittedName>
        <fullName evidence="6">NAD(P)/FAD-dependent oxidoreductase</fullName>
        <ecNumber evidence="6">1.-.-.-</ecNumber>
    </submittedName>
</protein>